<protein>
    <recommendedName>
        <fullName evidence="4">DUF3093 domain-containing protein</fullName>
    </recommendedName>
</protein>
<feature type="transmembrane region" description="Helical" evidence="1">
    <location>
        <begin position="50"/>
        <end position="70"/>
    </location>
</feature>
<gene>
    <name evidence="2" type="ORF">LX83_005205</name>
</gene>
<dbReference type="RefSeq" id="WP_253776266.1">
    <property type="nucleotide sequence ID" value="NZ_JAMTCK010000013.1"/>
</dbReference>
<organism evidence="2 3">
    <name type="scientific">Goodfellowiella coeruleoviolacea</name>
    <dbReference type="NCBI Taxonomy" id="334858"/>
    <lineage>
        <taxon>Bacteria</taxon>
        <taxon>Bacillati</taxon>
        <taxon>Actinomycetota</taxon>
        <taxon>Actinomycetes</taxon>
        <taxon>Pseudonocardiales</taxon>
        <taxon>Pseudonocardiaceae</taxon>
        <taxon>Goodfellowiella</taxon>
    </lineage>
</organism>
<dbReference type="InterPro" id="IPR021443">
    <property type="entry name" value="DUF3093"/>
</dbReference>
<dbReference type="Pfam" id="PF11292">
    <property type="entry name" value="DUF3093"/>
    <property type="match status" value="1"/>
</dbReference>
<comment type="caution">
    <text evidence="2">The sequence shown here is derived from an EMBL/GenBank/DDBJ whole genome shotgun (WGS) entry which is preliminary data.</text>
</comment>
<accession>A0AAE3GJ29</accession>
<reference evidence="2" key="1">
    <citation type="submission" date="2022-06" db="EMBL/GenBank/DDBJ databases">
        <title>Genomic Encyclopedia of Archaeal and Bacterial Type Strains, Phase II (KMG-II): from individual species to whole genera.</title>
        <authorList>
            <person name="Goeker M."/>
        </authorList>
    </citation>
    <scope>NUCLEOTIDE SEQUENCE</scope>
    <source>
        <strain evidence="2">DSM 43935</strain>
    </source>
</reference>
<name>A0AAE3GJ29_9PSEU</name>
<evidence type="ECO:0000313" key="3">
    <source>
        <dbReference type="Proteomes" id="UP001206128"/>
    </source>
</evidence>
<keyword evidence="3" id="KW-1185">Reference proteome</keyword>
<dbReference type="AlphaFoldDB" id="A0AAE3GJ29"/>
<dbReference type="Proteomes" id="UP001206128">
    <property type="component" value="Unassembled WGS sequence"/>
</dbReference>
<sequence length="162" mass="18579">MTRENSSEQPGRQVRPEFSERLSVPWWGWPLPLVAGCLLAAEVNMGFPGIWYWLPYLVAVPLVVLLLLMFGRTRVRLADDELWVGDAHLPVEFIDSVEAISAKDKRKALGPELDPRAFVLHRGWVGPVLRVRLNDPDDPTPYWLFSVRAADRLAELLRERIR</sequence>
<proteinExistence type="predicted"/>
<keyword evidence="1" id="KW-1133">Transmembrane helix</keyword>
<dbReference type="EMBL" id="JAMTCK010000013">
    <property type="protein sequence ID" value="MCP2168327.1"/>
    <property type="molecule type" value="Genomic_DNA"/>
</dbReference>
<evidence type="ECO:0000256" key="1">
    <source>
        <dbReference type="SAM" id="Phobius"/>
    </source>
</evidence>
<evidence type="ECO:0000313" key="2">
    <source>
        <dbReference type="EMBL" id="MCP2168327.1"/>
    </source>
</evidence>
<evidence type="ECO:0008006" key="4">
    <source>
        <dbReference type="Google" id="ProtNLM"/>
    </source>
</evidence>
<keyword evidence="1" id="KW-0812">Transmembrane</keyword>
<keyword evidence="1" id="KW-0472">Membrane</keyword>